<feature type="domain" description="Methyltransferase" evidence="1">
    <location>
        <begin position="1"/>
        <end position="108"/>
    </location>
</feature>
<evidence type="ECO:0000259" key="1">
    <source>
        <dbReference type="Pfam" id="PF13847"/>
    </source>
</evidence>
<protein>
    <recommendedName>
        <fullName evidence="1">Methyltransferase domain-containing protein</fullName>
    </recommendedName>
</protein>
<dbReference type="EMBL" id="JAAAXW010000780">
    <property type="protein sequence ID" value="KAF9536357.1"/>
    <property type="molecule type" value="Genomic_DNA"/>
</dbReference>
<dbReference type="GO" id="GO:0008168">
    <property type="term" value="F:methyltransferase activity"/>
    <property type="evidence" value="ECO:0007669"/>
    <property type="project" value="TreeGrafter"/>
</dbReference>
<sequence length="203" mass="22309">MSILDVGCGPGSISVDLAKLVPKGCVVGIEYTLEPLKAAQAFATQQGVTNVDFHVGDIHALDFPDDTFDIVHAHQVLQHVADPIQALREMKRVAKPGGVVAVRESAVPTWYPELPGLQTFWDLQMRMARLKGSNPHPGKYIHIWAREAGFERSEITCSAGTWCFSTPEERAYWGGSMEERTLSSAFATIALESNLATEEELKE</sequence>
<dbReference type="CDD" id="cd02440">
    <property type="entry name" value="AdoMet_MTases"/>
    <property type="match status" value="1"/>
</dbReference>
<organism evidence="2 3">
    <name type="scientific">Mortierella hygrophila</name>
    <dbReference type="NCBI Taxonomy" id="979708"/>
    <lineage>
        <taxon>Eukaryota</taxon>
        <taxon>Fungi</taxon>
        <taxon>Fungi incertae sedis</taxon>
        <taxon>Mucoromycota</taxon>
        <taxon>Mortierellomycotina</taxon>
        <taxon>Mortierellomycetes</taxon>
        <taxon>Mortierellales</taxon>
        <taxon>Mortierellaceae</taxon>
        <taxon>Mortierella</taxon>
    </lineage>
</organism>
<dbReference type="Pfam" id="PF13847">
    <property type="entry name" value="Methyltransf_31"/>
    <property type="match status" value="1"/>
</dbReference>
<comment type="caution">
    <text evidence="2">The sequence shown here is derived from an EMBL/GenBank/DDBJ whole genome shotgun (WGS) entry which is preliminary data.</text>
</comment>
<dbReference type="InterPro" id="IPR025714">
    <property type="entry name" value="Methyltranfer_dom"/>
</dbReference>
<dbReference type="InterPro" id="IPR029063">
    <property type="entry name" value="SAM-dependent_MTases_sf"/>
</dbReference>
<dbReference type="SUPFAM" id="SSF53335">
    <property type="entry name" value="S-adenosyl-L-methionine-dependent methyltransferases"/>
    <property type="match status" value="1"/>
</dbReference>
<evidence type="ECO:0000313" key="2">
    <source>
        <dbReference type="EMBL" id="KAF9536357.1"/>
    </source>
</evidence>
<proteinExistence type="predicted"/>
<dbReference type="AlphaFoldDB" id="A0A9P6EWG2"/>
<name>A0A9P6EWG2_9FUNG</name>
<evidence type="ECO:0000313" key="3">
    <source>
        <dbReference type="Proteomes" id="UP000723463"/>
    </source>
</evidence>
<dbReference type="PANTHER" id="PTHR43591:SF24">
    <property type="entry name" value="2-METHOXY-6-POLYPRENYL-1,4-BENZOQUINOL METHYLASE, MITOCHONDRIAL"/>
    <property type="match status" value="1"/>
</dbReference>
<reference evidence="2" key="1">
    <citation type="journal article" date="2020" name="Fungal Divers.">
        <title>Resolving the Mortierellaceae phylogeny through synthesis of multi-gene phylogenetics and phylogenomics.</title>
        <authorList>
            <person name="Vandepol N."/>
            <person name="Liber J."/>
            <person name="Desiro A."/>
            <person name="Na H."/>
            <person name="Kennedy M."/>
            <person name="Barry K."/>
            <person name="Grigoriev I.V."/>
            <person name="Miller A.N."/>
            <person name="O'Donnell K."/>
            <person name="Stajich J.E."/>
            <person name="Bonito G."/>
        </authorList>
    </citation>
    <scope>NUCLEOTIDE SEQUENCE</scope>
    <source>
        <strain evidence="2">NRRL 2591</strain>
    </source>
</reference>
<accession>A0A9P6EWG2</accession>
<dbReference type="PANTHER" id="PTHR43591">
    <property type="entry name" value="METHYLTRANSFERASE"/>
    <property type="match status" value="1"/>
</dbReference>
<gene>
    <name evidence="2" type="ORF">EC957_011277</name>
</gene>
<dbReference type="Gene3D" id="3.40.50.150">
    <property type="entry name" value="Vaccinia Virus protein VP39"/>
    <property type="match status" value="1"/>
</dbReference>
<dbReference type="Proteomes" id="UP000723463">
    <property type="component" value="Unassembled WGS sequence"/>
</dbReference>
<feature type="non-terminal residue" evidence="2">
    <location>
        <position position="203"/>
    </location>
</feature>
<keyword evidence="3" id="KW-1185">Reference proteome</keyword>